<sequence length="154" mass="17319">MDSLERRERARLVQRLDIGTQYVLRQPGEAASSDNAPIPYKVLGASASLEAAVKARANVVASMPEHRWTNIASSPRPCDWFTDHLTTDKGNARNRRTFDILKAGLVDSTFIISRKRTRNFLDIAAVWKSSVLQNIRDVDADSNSSDEYWLALDE</sequence>
<reference evidence="2" key="2">
    <citation type="submission" date="2015-01" db="EMBL/GenBank/DDBJ databases">
        <title>Evolutionary Origins and Diversification of the Mycorrhizal Mutualists.</title>
        <authorList>
            <consortium name="DOE Joint Genome Institute"/>
            <consortium name="Mycorrhizal Genomics Consortium"/>
            <person name="Kohler A."/>
            <person name="Kuo A."/>
            <person name="Nagy L.G."/>
            <person name="Floudas D."/>
            <person name="Copeland A."/>
            <person name="Barry K.W."/>
            <person name="Cichocki N."/>
            <person name="Veneault-Fourrey C."/>
            <person name="LaButti K."/>
            <person name="Lindquist E.A."/>
            <person name="Lipzen A."/>
            <person name="Lundell T."/>
            <person name="Morin E."/>
            <person name="Murat C."/>
            <person name="Riley R."/>
            <person name="Ohm R."/>
            <person name="Sun H."/>
            <person name="Tunlid A."/>
            <person name="Henrissat B."/>
            <person name="Grigoriev I.V."/>
            <person name="Hibbett D.S."/>
            <person name="Martin F."/>
        </authorList>
    </citation>
    <scope>NUCLEOTIDE SEQUENCE [LARGE SCALE GENOMIC DNA]</scope>
    <source>
        <strain evidence="2">Ve08.2h10</strain>
    </source>
</reference>
<evidence type="ECO:0000313" key="2">
    <source>
        <dbReference type="Proteomes" id="UP000054538"/>
    </source>
</evidence>
<dbReference type="HOGENOM" id="CLU_1704805_0_0_1"/>
<gene>
    <name evidence="1" type="ORF">PAXRUDRAFT_162858</name>
</gene>
<dbReference type="EMBL" id="KN826447">
    <property type="protein sequence ID" value="KIK78868.1"/>
    <property type="molecule type" value="Genomic_DNA"/>
</dbReference>
<dbReference type="Proteomes" id="UP000054538">
    <property type="component" value="Unassembled WGS sequence"/>
</dbReference>
<accession>A0A0D0CTW6</accession>
<dbReference type="InParanoid" id="A0A0D0CTW6"/>
<proteinExistence type="predicted"/>
<name>A0A0D0CTW6_9AGAM</name>
<keyword evidence="2" id="KW-1185">Reference proteome</keyword>
<protein>
    <submittedName>
        <fullName evidence="1">Uncharacterized protein</fullName>
    </submittedName>
</protein>
<evidence type="ECO:0000313" key="1">
    <source>
        <dbReference type="EMBL" id="KIK78868.1"/>
    </source>
</evidence>
<reference evidence="1 2" key="1">
    <citation type="submission" date="2014-04" db="EMBL/GenBank/DDBJ databases">
        <authorList>
            <consortium name="DOE Joint Genome Institute"/>
            <person name="Kuo A."/>
            <person name="Kohler A."/>
            <person name="Jargeat P."/>
            <person name="Nagy L.G."/>
            <person name="Floudas D."/>
            <person name="Copeland A."/>
            <person name="Barry K.W."/>
            <person name="Cichocki N."/>
            <person name="Veneault-Fourrey C."/>
            <person name="LaButti K."/>
            <person name="Lindquist E.A."/>
            <person name="Lipzen A."/>
            <person name="Lundell T."/>
            <person name="Morin E."/>
            <person name="Murat C."/>
            <person name="Sun H."/>
            <person name="Tunlid A."/>
            <person name="Henrissat B."/>
            <person name="Grigoriev I.V."/>
            <person name="Hibbett D.S."/>
            <person name="Martin F."/>
            <person name="Nordberg H.P."/>
            <person name="Cantor M.N."/>
            <person name="Hua S.X."/>
        </authorList>
    </citation>
    <scope>NUCLEOTIDE SEQUENCE [LARGE SCALE GENOMIC DNA]</scope>
    <source>
        <strain evidence="1 2">Ve08.2h10</strain>
    </source>
</reference>
<dbReference type="AlphaFoldDB" id="A0A0D0CTW6"/>
<organism evidence="1 2">
    <name type="scientific">Paxillus rubicundulus Ve08.2h10</name>
    <dbReference type="NCBI Taxonomy" id="930991"/>
    <lineage>
        <taxon>Eukaryota</taxon>
        <taxon>Fungi</taxon>
        <taxon>Dikarya</taxon>
        <taxon>Basidiomycota</taxon>
        <taxon>Agaricomycotina</taxon>
        <taxon>Agaricomycetes</taxon>
        <taxon>Agaricomycetidae</taxon>
        <taxon>Boletales</taxon>
        <taxon>Paxilineae</taxon>
        <taxon>Paxillaceae</taxon>
        <taxon>Paxillus</taxon>
    </lineage>
</organism>